<dbReference type="Gene3D" id="3.30.1380.10">
    <property type="match status" value="1"/>
</dbReference>
<accession>A0ABP7ND00</accession>
<proteinExistence type="predicted"/>
<name>A0ABP7ND00_9GAMM</name>
<evidence type="ECO:0000313" key="2">
    <source>
        <dbReference type="EMBL" id="GAA3943523.1"/>
    </source>
</evidence>
<dbReference type="CDD" id="cd14814">
    <property type="entry name" value="Peptidase_M15"/>
    <property type="match status" value="1"/>
</dbReference>
<reference evidence="3" key="1">
    <citation type="journal article" date="2019" name="Int. J. Syst. Evol. Microbiol.">
        <title>The Global Catalogue of Microorganisms (GCM) 10K type strain sequencing project: providing services to taxonomists for standard genome sequencing and annotation.</title>
        <authorList>
            <consortium name="The Broad Institute Genomics Platform"/>
            <consortium name="The Broad Institute Genome Sequencing Center for Infectious Disease"/>
            <person name="Wu L."/>
            <person name="Ma J."/>
        </authorList>
    </citation>
    <scope>NUCLEOTIDE SEQUENCE [LARGE SCALE GENOMIC DNA]</scope>
    <source>
        <strain evidence="3">JCM 17551</strain>
    </source>
</reference>
<dbReference type="Proteomes" id="UP001501565">
    <property type="component" value="Unassembled WGS sequence"/>
</dbReference>
<sequence length="332" mass="37766">MKKDTEITLSRRRFLEYATTLSAVALGSSYSMFNNNSSHSPMNHIAGTEVPPSPAILTPKTITLETNAPETIIRQSDEQVPEVVDVTEAIEKAERQRMLEKVQRFDEDLEGDLWLSEQEWLLLQSAHSKIERVKNYVGYGHFNILSFDEMLKYAKSVTSIGAFDKQELVLLEANFYRDAADLGFMGQKVVDNLTNQVKKTNVSKIPGSGHYLFKGESEEYLKALQKKIGDDLILTSGVRSVVKQYQLYFQKVIDRKGNLSRASRSLAPPGYSFHASGDFDVGQRDYGKLNFTAQFEKSEVYKRLADEGVIRIRYTADNLLGVRYEPWHIRMV</sequence>
<dbReference type="Pfam" id="PF02557">
    <property type="entry name" value="VanY"/>
    <property type="match status" value="1"/>
</dbReference>
<dbReference type="InterPro" id="IPR009045">
    <property type="entry name" value="Zn_M74/Hedgehog-like"/>
</dbReference>
<evidence type="ECO:0000313" key="3">
    <source>
        <dbReference type="Proteomes" id="UP001501565"/>
    </source>
</evidence>
<organism evidence="2 3">
    <name type="scientific">Litoribacillus peritrichatus</name>
    <dbReference type="NCBI Taxonomy" id="718191"/>
    <lineage>
        <taxon>Bacteria</taxon>
        <taxon>Pseudomonadati</taxon>
        <taxon>Pseudomonadota</taxon>
        <taxon>Gammaproteobacteria</taxon>
        <taxon>Oceanospirillales</taxon>
        <taxon>Oceanospirillaceae</taxon>
        <taxon>Litoribacillus</taxon>
    </lineage>
</organism>
<dbReference type="RefSeq" id="WP_344800837.1">
    <property type="nucleotide sequence ID" value="NZ_BAABBN010000017.1"/>
</dbReference>
<keyword evidence="3" id="KW-1185">Reference proteome</keyword>
<feature type="domain" description="D-alanyl-D-alanine carboxypeptidase-like core" evidence="1">
    <location>
        <begin position="221"/>
        <end position="331"/>
    </location>
</feature>
<gene>
    <name evidence="2" type="ORF">GCM10022277_44140</name>
</gene>
<evidence type="ECO:0000259" key="1">
    <source>
        <dbReference type="Pfam" id="PF02557"/>
    </source>
</evidence>
<dbReference type="EMBL" id="BAABBN010000017">
    <property type="protein sequence ID" value="GAA3943523.1"/>
    <property type="molecule type" value="Genomic_DNA"/>
</dbReference>
<dbReference type="InterPro" id="IPR052179">
    <property type="entry name" value="DD-CPase-like"/>
</dbReference>
<protein>
    <submittedName>
        <fullName evidence="2">M15 family metallopeptidase</fullName>
    </submittedName>
</protein>
<dbReference type="PANTHER" id="PTHR34385:SF1">
    <property type="entry name" value="PEPTIDOGLYCAN L-ALANYL-D-GLUTAMATE ENDOPEPTIDASE CWLK"/>
    <property type="match status" value="1"/>
</dbReference>
<dbReference type="SUPFAM" id="SSF55166">
    <property type="entry name" value="Hedgehog/DD-peptidase"/>
    <property type="match status" value="1"/>
</dbReference>
<dbReference type="PANTHER" id="PTHR34385">
    <property type="entry name" value="D-ALANYL-D-ALANINE CARBOXYPEPTIDASE"/>
    <property type="match status" value="1"/>
</dbReference>
<dbReference type="InterPro" id="IPR003709">
    <property type="entry name" value="VanY-like_core_dom"/>
</dbReference>
<comment type="caution">
    <text evidence="2">The sequence shown here is derived from an EMBL/GenBank/DDBJ whole genome shotgun (WGS) entry which is preliminary data.</text>
</comment>